<gene>
    <name evidence="6" type="ORF">SAMN04487974_10783</name>
</gene>
<dbReference type="PANTHER" id="PTHR35005">
    <property type="entry name" value="3-DEHYDRO-SCYLLO-INOSOSE HYDROLASE"/>
    <property type="match status" value="1"/>
</dbReference>
<evidence type="ECO:0000313" key="7">
    <source>
        <dbReference type="Proteomes" id="UP000199495"/>
    </source>
</evidence>
<dbReference type="GO" id="GO:0046872">
    <property type="term" value="F:metal ion binding"/>
    <property type="evidence" value="ECO:0007669"/>
    <property type="project" value="UniProtKB-KW"/>
</dbReference>
<keyword evidence="7" id="KW-1185">Reference proteome</keyword>
<keyword evidence="3 6" id="KW-0378">Hydrolase</keyword>
<dbReference type="InterPro" id="IPR024087">
    <property type="entry name" value="Creatininase-like_sf"/>
</dbReference>
<dbReference type="AlphaFoldDB" id="A0A1G7WU30"/>
<evidence type="ECO:0000256" key="2">
    <source>
        <dbReference type="ARBA" id="ARBA00022723"/>
    </source>
</evidence>
<dbReference type="GO" id="GO:0016811">
    <property type="term" value="F:hydrolase activity, acting on carbon-nitrogen (but not peptide) bonds, in linear amides"/>
    <property type="evidence" value="ECO:0007669"/>
    <property type="project" value="TreeGrafter"/>
</dbReference>
<keyword evidence="4" id="KW-0862">Zinc</keyword>
<dbReference type="SUPFAM" id="SSF102215">
    <property type="entry name" value="Creatininase"/>
    <property type="match status" value="1"/>
</dbReference>
<evidence type="ECO:0000256" key="5">
    <source>
        <dbReference type="ARBA" id="ARBA00024029"/>
    </source>
</evidence>
<comment type="similarity">
    <text evidence="5">Belongs to the creatininase superfamily.</text>
</comment>
<comment type="cofactor">
    <cofactor evidence="1">
        <name>Zn(2+)</name>
        <dbReference type="ChEBI" id="CHEBI:29105"/>
    </cofactor>
</comment>
<dbReference type="Pfam" id="PF02633">
    <property type="entry name" value="Creatininase"/>
    <property type="match status" value="1"/>
</dbReference>
<reference evidence="6 7" key="1">
    <citation type="submission" date="2016-10" db="EMBL/GenBank/DDBJ databases">
        <authorList>
            <person name="de Groot N.N."/>
        </authorList>
    </citation>
    <scope>NUCLEOTIDE SEQUENCE [LARGE SCALE GENOMIC DNA]</scope>
    <source>
        <strain evidence="6 7">CGMCC 1.10267</strain>
    </source>
</reference>
<evidence type="ECO:0000313" key="6">
    <source>
        <dbReference type="EMBL" id="SDG74780.1"/>
    </source>
</evidence>
<sequence length="262" mass="28216">MPFVRLRSIDALAELELSDEAIVILPVAATEAHGPHLPNTTDCDIAEGHLSALGNYLSSAIDAVVLPIQRIGASREHFWAEGTESLEEPDLIAHWYAIARAAAGVGCRRLVIVSSHGGNSAVVDSVILRARAELKMLAVATAWLRFSQPEDLFSEAERKYGIHGGDIETSLMLHYAPESVAMDRAENFASALSAIEASMTHLTAYGRHHFGWLSSDLNPHGVVGNASAATPEKGKALAAHILTNFAHLLDDVAKFDLAHFDR</sequence>
<keyword evidence="2" id="KW-0479">Metal-binding</keyword>
<organism evidence="6 7">
    <name type="scientific">Pelagibacterium luteolum</name>
    <dbReference type="NCBI Taxonomy" id="440168"/>
    <lineage>
        <taxon>Bacteria</taxon>
        <taxon>Pseudomonadati</taxon>
        <taxon>Pseudomonadota</taxon>
        <taxon>Alphaproteobacteria</taxon>
        <taxon>Hyphomicrobiales</taxon>
        <taxon>Devosiaceae</taxon>
        <taxon>Pelagibacterium</taxon>
    </lineage>
</organism>
<proteinExistence type="inferred from homology"/>
<name>A0A1G7WU30_9HYPH</name>
<dbReference type="Gene3D" id="3.40.50.10310">
    <property type="entry name" value="Creatininase"/>
    <property type="match status" value="1"/>
</dbReference>
<dbReference type="Proteomes" id="UP000199495">
    <property type="component" value="Unassembled WGS sequence"/>
</dbReference>
<evidence type="ECO:0000256" key="1">
    <source>
        <dbReference type="ARBA" id="ARBA00001947"/>
    </source>
</evidence>
<evidence type="ECO:0000256" key="4">
    <source>
        <dbReference type="ARBA" id="ARBA00022833"/>
    </source>
</evidence>
<dbReference type="EMBL" id="FNCS01000007">
    <property type="protein sequence ID" value="SDG74780.1"/>
    <property type="molecule type" value="Genomic_DNA"/>
</dbReference>
<accession>A0A1G7WU30</accession>
<dbReference type="STRING" id="440168.SAMN04487974_10783"/>
<evidence type="ECO:0000256" key="3">
    <source>
        <dbReference type="ARBA" id="ARBA00022801"/>
    </source>
</evidence>
<dbReference type="RefSeq" id="WP_176762644.1">
    <property type="nucleotide sequence ID" value="NZ_FNCS01000007.1"/>
</dbReference>
<dbReference type="InterPro" id="IPR003785">
    <property type="entry name" value="Creatininase/forma_Hydrolase"/>
</dbReference>
<dbReference type="GO" id="GO:0009231">
    <property type="term" value="P:riboflavin biosynthetic process"/>
    <property type="evidence" value="ECO:0007669"/>
    <property type="project" value="TreeGrafter"/>
</dbReference>
<dbReference type="PANTHER" id="PTHR35005:SF1">
    <property type="entry name" value="2-AMINO-5-FORMYLAMINO-6-RIBOSYLAMINOPYRIMIDIN-4(3H)-ONE 5'-MONOPHOSPHATE DEFORMYLASE"/>
    <property type="match status" value="1"/>
</dbReference>
<protein>
    <submittedName>
        <fullName evidence="6">Creatinine amidohydrolase</fullName>
    </submittedName>
</protein>